<dbReference type="Pfam" id="PF11975">
    <property type="entry name" value="Glyco_hydro_4C"/>
    <property type="match status" value="1"/>
</dbReference>
<keyword evidence="8 12" id="KW-0326">Glycosidase</keyword>
<evidence type="ECO:0000256" key="6">
    <source>
        <dbReference type="ARBA" id="ARBA00023211"/>
    </source>
</evidence>
<dbReference type="GO" id="GO:0005975">
    <property type="term" value="P:carbohydrate metabolic process"/>
    <property type="evidence" value="ECO:0007669"/>
    <property type="project" value="InterPro"/>
</dbReference>
<evidence type="ECO:0000256" key="2">
    <source>
        <dbReference type="ARBA" id="ARBA00010141"/>
    </source>
</evidence>
<evidence type="ECO:0000256" key="9">
    <source>
        <dbReference type="PIRSR" id="PIRSR601088-2"/>
    </source>
</evidence>
<keyword evidence="10" id="KW-0533">Nickel</keyword>
<evidence type="ECO:0000256" key="5">
    <source>
        <dbReference type="ARBA" id="ARBA00023027"/>
    </source>
</evidence>
<feature type="domain" description="Glycosyl hydrolase family 4 C-terminal" evidence="13">
    <location>
        <begin position="196"/>
        <end position="408"/>
    </location>
</feature>
<comment type="cofactor">
    <cofactor evidence="1">
        <name>Mn(2+)</name>
        <dbReference type="ChEBI" id="CHEBI:29035"/>
    </cofactor>
</comment>
<feature type="binding site" evidence="10">
    <location>
        <position position="167"/>
    </location>
    <ligand>
        <name>Mn(2+)</name>
        <dbReference type="ChEBI" id="CHEBI:29035"/>
    </ligand>
</feature>
<sequence length="441" mass="48207">MKIVLIGAGSYVFAPTVLEDAIVKHKLADSEIVLVDLNLEAVRAMAEAARRVSAELNVPIAISYTADRAEALPGADYVIVSASPQGAKRWAMDYEVLKNFGLADQARECGGLGGMLNAFRSITLIMDICRDMERLCPNARLLDVTNPMPRVVTAVERFSSIQGMGFCNIAHLGENGYTFLPQLLGRTGADVEIVTAGLNHFAWLLEMKDKATGEDLMPAIRQYVLDGDWSGQPEHAQIELKIMRRWLLEYGGIAAGSVHHHAEYLPVQADVRYADVPPYHGDESTRRAWMQMLQDIGAGQADWRGMFEHKSWEHPLDVALALHEGSDREIDIVNVPNRGCLQGIPEGRIVEVPLSIQGGVPVGVAVPALPEGVSSLCAILSEVHEMVAEAAVKGDRKLAHRTIDFDPAITDKAAAHAAFDRMIELHLDLLPQFAVQSSSRN</sequence>
<keyword evidence="4 12" id="KW-0378">Hydrolase</keyword>
<dbReference type="InterPro" id="IPR015955">
    <property type="entry name" value="Lactate_DH/Glyco_Ohase_4_C"/>
</dbReference>
<keyword evidence="6 10" id="KW-0464">Manganese</keyword>
<name>A0A6C0P2X0_9BACL</name>
<dbReference type="KEGG" id="prz:GZH47_09150"/>
<dbReference type="InterPro" id="IPR053715">
    <property type="entry name" value="GH4_Enzyme_sf"/>
</dbReference>
<dbReference type="Pfam" id="PF02056">
    <property type="entry name" value="Glyco_hydro_4"/>
    <property type="match status" value="1"/>
</dbReference>
<dbReference type="InterPro" id="IPR001088">
    <property type="entry name" value="Glyco_hydro_4"/>
</dbReference>
<dbReference type="GO" id="GO:0046872">
    <property type="term" value="F:metal ion binding"/>
    <property type="evidence" value="ECO:0007669"/>
    <property type="project" value="UniProtKB-KW"/>
</dbReference>
<dbReference type="GO" id="GO:0016616">
    <property type="term" value="F:oxidoreductase activity, acting on the CH-OH group of donors, NAD or NADP as acceptor"/>
    <property type="evidence" value="ECO:0007669"/>
    <property type="project" value="InterPro"/>
</dbReference>
<dbReference type="SUPFAM" id="SSF56327">
    <property type="entry name" value="LDH C-terminal domain-like"/>
    <property type="match status" value="1"/>
</dbReference>
<comment type="similarity">
    <text evidence="2 12">Belongs to the glycosyl hydrolase 4 family.</text>
</comment>
<dbReference type="PANTHER" id="PTHR32092:SF6">
    <property type="entry name" value="ALPHA-GALACTOSIDASE"/>
    <property type="match status" value="1"/>
</dbReference>
<dbReference type="InterPro" id="IPR036291">
    <property type="entry name" value="NAD(P)-bd_dom_sf"/>
</dbReference>
<accession>A0A6C0P2X0</accession>
<dbReference type="RefSeq" id="WP_162639811.1">
    <property type="nucleotide sequence ID" value="NZ_CP048286.1"/>
</dbReference>
<reference evidence="14 15" key="1">
    <citation type="submission" date="2020-02" db="EMBL/GenBank/DDBJ databases">
        <title>Paenibacillus sp. nov., isolated from rhizosphere soil of tomato.</title>
        <authorList>
            <person name="Weon H.-Y."/>
            <person name="Lee S.A."/>
        </authorList>
    </citation>
    <scope>NUCLEOTIDE SEQUENCE [LARGE SCALE GENOMIC DNA]</scope>
    <source>
        <strain evidence="14 15">14171R-81</strain>
    </source>
</reference>
<keyword evidence="3 10" id="KW-0479">Metal-binding</keyword>
<evidence type="ECO:0000259" key="13">
    <source>
        <dbReference type="Pfam" id="PF11975"/>
    </source>
</evidence>
<keyword evidence="10" id="KW-0408">Iron</keyword>
<evidence type="ECO:0000256" key="8">
    <source>
        <dbReference type="ARBA" id="ARBA00023295"/>
    </source>
</evidence>
<dbReference type="SUPFAM" id="SSF51735">
    <property type="entry name" value="NAD(P)-binding Rossmann-fold domains"/>
    <property type="match status" value="1"/>
</dbReference>
<dbReference type="PRINTS" id="PR00732">
    <property type="entry name" value="GLHYDRLASE4"/>
</dbReference>
<comment type="cofactor">
    <cofactor evidence="12">
        <name>NAD(+)</name>
        <dbReference type="ChEBI" id="CHEBI:57540"/>
    </cofactor>
    <text evidence="12">Binds 1 NAD(+) per subunit.</text>
</comment>
<gene>
    <name evidence="14" type="ORF">GZH47_09150</name>
</gene>
<feature type="site" description="Increases basicity of active site Tyr" evidence="11">
    <location>
        <position position="108"/>
    </location>
</feature>
<feature type="binding site" evidence="10">
    <location>
        <position position="200"/>
    </location>
    <ligand>
        <name>Mn(2+)</name>
        <dbReference type="ChEBI" id="CHEBI:29035"/>
    </ligand>
</feature>
<dbReference type="EMBL" id="CP048286">
    <property type="protein sequence ID" value="QHW31002.1"/>
    <property type="molecule type" value="Genomic_DNA"/>
</dbReference>
<evidence type="ECO:0000256" key="1">
    <source>
        <dbReference type="ARBA" id="ARBA00001936"/>
    </source>
</evidence>
<dbReference type="PANTHER" id="PTHR32092">
    <property type="entry name" value="6-PHOSPHO-BETA-GLUCOSIDASE-RELATED"/>
    <property type="match status" value="1"/>
</dbReference>
<dbReference type="GO" id="GO:0004553">
    <property type="term" value="F:hydrolase activity, hydrolyzing O-glycosyl compounds"/>
    <property type="evidence" value="ECO:0007669"/>
    <property type="project" value="InterPro"/>
</dbReference>
<evidence type="ECO:0000256" key="7">
    <source>
        <dbReference type="ARBA" id="ARBA00023277"/>
    </source>
</evidence>
<keyword evidence="5 12" id="KW-0520">NAD</keyword>
<keyword evidence="7" id="KW-0119">Carbohydrate metabolism</keyword>
<keyword evidence="10" id="KW-0170">Cobalt</keyword>
<evidence type="ECO:0000256" key="12">
    <source>
        <dbReference type="RuleBase" id="RU361152"/>
    </source>
</evidence>
<evidence type="ECO:0000313" key="14">
    <source>
        <dbReference type="EMBL" id="QHW31002.1"/>
    </source>
</evidence>
<organism evidence="14 15">
    <name type="scientific">Paenibacillus rhizovicinus</name>
    <dbReference type="NCBI Taxonomy" id="2704463"/>
    <lineage>
        <taxon>Bacteria</taxon>
        <taxon>Bacillati</taxon>
        <taxon>Bacillota</taxon>
        <taxon>Bacilli</taxon>
        <taxon>Bacillales</taxon>
        <taxon>Paenibacillaceae</taxon>
        <taxon>Paenibacillus</taxon>
    </lineage>
</organism>
<evidence type="ECO:0000256" key="4">
    <source>
        <dbReference type="ARBA" id="ARBA00022801"/>
    </source>
</evidence>
<evidence type="ECO:0000313" key="15">
    <source>
        <dbReference type="Proteomes" id="UP000479114"/>
    </source>
</evidence>
<dbReference type="AlphaFoldDB" id="A0A6C0P2X0"/>
<proteinExistence type="inferred from homology"/>
<keyword evidence="15" id="KW-1185">Reference proteome</keyword>
<protein>
    <recommendedName>
        <fullName evidence="13">Glycosyl hydrolase family 4 C-terminal domain-containing protein</fullName>
    </recommendedName>
</protein>
<feature type="binding site" evidence="9">
    <location>
        <position position="146"/>
    </location>
    <ligand>
        <name>substrate</name>
    </ligand>
</feature>
<dbReference type="Gene3D" id="3.90.1820.10">
    <property type="entry name" value="AglA-like glucosidase"/>
    <property type="match status" value="1"/>
</dbReference>
<evidence type="ECO:0000256" key="3">
    <source>
        <dbReference type="ARBA" id="ARBA00022723"/>
    </source>
</evidence>
<dbReference type="Proteomes" id="UP000479114">
    <property type="component" value="Chromosome"/>
</dbReference>
<evidence type="ECO:0000256" key="10">
    <source>
        <dbReference type="PIRSR" id="PIRSR601088-3"/>
    </source>
</evidence>
<evidence type="ECO:0000256" key="11">
    <source>
        <dbReference type="PIRSR" id="PIRSR601088-4"/>
    </source>
</evidence>
<dbReference type="InterPro" id="IPR022616">
    <property type="entry name" value="Glyco_hydro_4_C"/>
</dbReference>